<dbReference type="GeneID" id="17258827"/>
<sequence length="164" mass="16547">MSIDLSFLDHPSFGSSYAFDADDAAAPLSPEAASSVTSWDKYMRPSPPPPGGVAAAPAASLGLHARSEAPPPPRSPPSPERASGLGDALDDGPSLDASAASADAASAAFDALARYEESLLASAAAISAALPARPPLLPRTRHRTLRPPLGRTAAAGGCRRSLAL</sequence>
<evidence type="ECO:0000313" key="3">
    <source>
        <dbReference type="Proteomes" id="UP000013827"/>
    </source>
</evidence>
<accession>A0A0D3IMV0</accession>
<keyword evidence="3" id="KW-1185">Reference proteome</keyword>
<dbReference type="KEGG" id="ehx:EMIHUDRAFT_213270"/>
<reference evidence="3" key="1">
    <citation type="journal article" date="2013" name="Nature">
        <title>Pan genome of the phytoplankton Emiliania underpins its global distribution.</title>
        <authorList>
            <person name="Read B.A."/>
            <person name="Kegel J."/>
            <person name="Klute M.J."/>
            <person name="Kuo A."/>
            <person name="Lefebvre S.C."/>
            <person name="Maumus F."/>
            <person name="Mayer C."/>
            <person name="Miller J."/>
            <person name="Monier A."/>
            <person name="Salamov A."/>
            <person name="Young J."/>
            <person name="Aguilar M."/>
            <person name="Claverie J.M."/>
            <person name="Frickenhaus S."/>
            <person name="Gonzalez K."/>
            <person name="Herman E.K."/>
            <person name="Lin Y.C."/>
            <person name="Napier J."/>
            <person name="Ogata H."/>
            <person name="Sarno A.F."/>
            <person name="Shmutz J."/>
            <person name="Schroeder D."/>
            <person name="de Vargas C."/>
            <person name="Verret F."/>
            <person name="von Dassow P."/>
            <person name="Valentin K."/>
            <person name="Van de Peer Y."/>
            <person name="Wheeler G."/>
            <person name="Dacks J.B."/>
            <person name="Delwiche C.F."/>
            <person name="Dyhrman S.T."/>
            <person name="Glockner G."/>
            <person name="John U."/>
            <person name="Richards T."/>
            <person name="Worden A.Z."/>
            <person name="Zhang X."/>
            <person name="Grigoriev I.V."/>
            <person name="Allen A.E."/>
            <person name="Bidle K."/>
            <person name="Borodovsky M."/>
            <person name="Bowler C."/>
            <person name="Brownlee C."/>
            <person name="Cock J.M."/>
            <person name="Elias M."/>
            <person name="Gladyshev V.N."/>
            <person name="Groth M."/>
            <person name="Guda C."/>
            <person name="Hadaegh A."/>
            <person name="Iglesias-Rodriguez M.D."/>
            <person name="Jenkins J."/>
            <person name="Jones B.M."/>
            <person name="Lawson T."/>
            <person name="Leese F."/>
            <person name="Lindquist E."/>
            <person name="Lobanov A."/>
            <person name="Lomsadze A."/>
            <person name="Malik S.B."/>
            <person name="Marsh M.E."/>
            <person name="Mackinder L."/>
            <person name="Mock T."/>
            <person name="Mueller-Roeber B."/>
            <person name="Pagarete A."/>
            <person name="Parker M."/>
            <person name="Probert I."/>
            <person name="Quesneville H."/>
            <person name="Raines C."/>
            <person name="Rensing S.A."/>
            <person name="Riano-Pachon D.M."/>
            <person name="Richier S."/>
            <person name="Rokitta S."/>
            <person name="Shiraiwa Y."/>
            <person name="Soanes D.M."/>
            <person name="van der Giezen M."/>
            <person name="Wahlund T.M."/>
            <person name="Williams B."/>
            <person name="Wilson W."/>
            <person name="Wolfe G."/>
            <person name="Wurch L.L."/>
        </authorList>
    </citation>
    <scope>NUCLEOTIDE SEQUENCE</scope>
</reference>
<name>A0A0D3IMV0_EMIH1</name>
<dbReference type="Proteomes" id="UP000013827">
    <property type="component" value="Unassembled WGS sequence"/>
</dbReference>
<feature type="region of interest" description="Disordered" evidence="1">
    <location>
        <begin position="29"/>
        <end position="100"/>
    </location>
</feature>
<organism evidence="2 3">
    <name type="scientific">Emiliania huxleyi (strain CCMP1516)</name>
    <dbReference type="NCBI Taxonomy" id="280463"/>
    <lineage>
        <taxon>Eukaryota</taxon>
        <taxon>Haptista</taxon>
        <taxon>Haptophyta</taxon>
        <taxon>Prymnesiophyceae</taxon>
        <taxon>Isochrysidales</taxon>
        <taxon>Noelaerhabdaceae</taxon>
        <taxon>Emiliania</taxon>
    </lineage>
</organism>
<dbReference type="HOGENOM" id="CLU_1622081_0_0_1"/>
<dbReference type="PaxDb" id="2903-EOD12585"/>
<feature type="region of interest" description="Disordered" evidence="1">
    <location>
        <begin position="135"/>
        <end position="164"/>
    </location>
</feature>
<dbReference type="RefSeq" id="XP_005765014.1">
    <property type="nucleotide sequence ID" value="XM_005764957.1"/>
</dbReference>
<dbReference type="AlphaFoldDB" id="A0A0D3IMV0"/>
<feature type="compositionally biased region" description="Pro residues" evidence="1">
    <location>
        <begin position="69"/>
        <end position="79"/>
    </location>
</feature>
<reference evidence="2" key="2">
    <citation type="submission" date="2024-10" db="UniProtKB">
        <authorList>
            <consortium name="EnsemblProtists"/>
        </authorList>
    </citation>
    <scope>IDENTIFICATION</scope>
</reference>
<dbReference type="EnsemblProtists" id="EOD12585">
    <property type="protein sequence ID" value="EOD12585"/>
    <property type="gene ID" value="EMIHUDRAFT_213270"/>
</dbReference>
<feature type="compositionally biased region" description="Low complexity" evidence="1">
    <location>
        <begin position="80"/>
        <end position="100"/>
    </location>
</feature>
<evidence type="ECO:0000313" key="2">
    <source>
        <dbReference type="EnsemblProtists" id="EOD12585"/>
    </source>
</evidence>
<protein>
    <submittedName>
        <fullName evidence="2">Uncharacterized protein</fullName>
    </submittedName>
</protein>
<evidence type="ECO:0000256" key="1">
    <source>
        <dbReference type="SAM" id="MobiDB-lite"/>
    </source>
</evidence>
<proteinExistence type="predicted"/>